<dbReference type="AlphaFoldDB" id="A0AB34KIP3"/>
<dbReference type="RefSeq" id="XP_069227925.1">
    <property type="nucleotide sequence ID" value="XM_069375266.1"/>
</dbReference>
<dbReference type="SUPFAM" id="SSF51735">
    <property type="entry name" value="NAD(P)-binding Rossmann-fold domains"/>
    <property type="match status" value="1"/>
</dbReference>
<reference evidence="4 5" key="1">
    <citation type="journal article" date="2020" name="Microbiol. Resour. Announc.">
        <title>Draft Genome Sequence of a Cladosporium Species Isolated from the Mesophotic Ascidian Didemnum maculosum.</title>
        <authorList>
            <person name="Gioti A."/>
            <person name="Siaperas R."/>
            <person name="Nikolaivits E."/>
            <person name="Le Goff G."/>
            <person name="Ouazzani J."/>
            <person name="Kotoulas G."/>
            <person name="Topakas E."/>
        </authorList>
    </citation>
    <scope>NUCLEOTIDE SEQUENCE [LARGE SCALE GENOMIC DNA]</scope>
    <source>
        <strain evidence="4 5">TM138-S3</strain>
    </source>
</reference>
<dbReference type="PANTHER" id="PTHR44229">
    <property type="entry name" value="15-HYDROXYPROSTAGLANDIN DEHYDROGENASE [NAD(+)]"/>
    <property type="match status" value="1"/>
</dbReference>
<accession>A0AB34KIP3</accession>
<dbReference type="InterPro" id="IPR036291">
    <property type="entry name" value="NAD(P)-bd_dom_sf"/>
</dbReference>
<evidence type="ECO:0000256" key="2">
    <source>
        <dbReference type="ARBA" id="ARBA00022857"/>
    </source>
</evidence>
<dbReference type="Gene3D" id="3.40.50.720">
    <property type="entry name" value="NAD(P)-binding Rossmann-like Domain"/>
    <property type="match status" value="1"/>
</dbReference>
<dbReference type="GO" id="GO:0016616">
    <property type="term" value="F:oxidoreductase activity, acting on the CH-OH group of donors, NAD or NADP as acceptor"/>
    <property type="evidence" value="ECO:0007669"/>
    <property type="project" value="TreeGrafter"/>
</dbReference>
<keyword evidence="3" id="KW-0560">Oxidoreductase</keyword>
<evidence type="ECO:0000313" key="5">
    <source>
        <dbReference type="Proteomes" id="UP000803884"/>
    </source>
</evidence>
<comment type="similarity">
    <text evidence="1">Belongs to the short-chain dehydrogenases/reductases (SDR) family.</text>
</comment>
<proteinExistence type="inferred from homology"/>
<evidence type="ECO:0008006" key="6">
    <source>
        <dbReference type="Google" id="ProtNLM"/>
    </source>
</evidence>
<protein>
    <recommendedName>
        <fullName evidence="6">NAD(P)-binding protein</fullName>
    </recommendedName>
</protein>
<keyword evidence="2" id="KW-0521">NADP</keyword>
<sequence length="294" mass="31386">MVVGDFPLDGKIAVVTGGGSGINLAFVRLALASNARVLIADLKLLPEAQDLLRDPDTAGRVAYTKCDVAKWDELERIPSEVETAFGKGEVADVWIAGAGVFEPNVSSFFHDNEDDHYQAMRVNAEHPIKLTRIAMRSCLGVNKPGVVLIVSSGAGVKGFYGSPLYCATKHAVVGFTKSMAQADKDEDIKVVCVCPGIVATPLWTGPDAGEVAKQYSYDAEMSISAEEVAEAMKDMVEQGKFEGGSLVAISKTGRSVLESDRARVGQGADAQAWEERCFSSARQLLTKERGAALQ</sequence>
<dbReference type="PROSITE" id="PS00061">
    <property type="entry name" value="ADH_SHORT"/>
    <property type="match status" value="1"/>
</dbReference>
<dbReference type="PRINTS" id="PR00081">
    <property type="entry name" value="GDHRDH"/>
</dbReference>
<name>A0AB34KIP3_9PEZI</name>
<dbReference type="GO" id="GO:0005737">
    <property type="term" value="C:cytoplasm"/>
    <property type="evidence" value="ECO:0007669"/>
    <property type="project" value="TreeGrafter"/>
</dbReference>
<dbReference type="InterPro" id="IPR002347">
    <property type="entry name" value="SDR_fam"/>
</dbReference>
<organism evidence="4 5">
    <name type="scientific">Cladosporium halotolerans</name>
    <dbReference type="NCBI Taxonomy" id="1052096"/>
    <lineage>
        <taxon>Eukaryota</taxon>
        <taxon>Fungi</taxon>
        <taxon>Dikarya</taxon>
        <taxon>Ascomycota</taxon>
        <taxon>Pezizomycotina</taxon>
        <taxon>Dothideomycetes</taxon>
        <taxon>Dothideomycetidae</taxon>
        <taxon>Cladosporiales</taxon>
        <taxon>Cladosporiaceae</taxon>
        <taxon>Cladosporium</taxon>
    </lineage>
</organism>
<comment type="caution">
    <text evidence="4">The sequence shown here is derived from an EMBL/GenBank/DDBJ whole genome shotgun (WGS) entry which is preliminary data.</text>
</comment>
<dbReference type="Pfam" id="PF00106">
    <property type="entry name" value="adh_short"/>
    <property type="match status" value="1"/>
</dbReference>
<evidence type="ECO:0000313" key="4">
    <source>
        <dbReference type="EMBL" id="KAL1584819.1"/>
    </source>
</evidence>
<dbReference type="EMBL" id="JAAQHG020000023">
    <property type="protein sequence ID" value="KAL1584819.1"/>
    <property type="molecule type" value="Genomic_DNA"/>
</dbReference>
<dbReference type="Proteomes" id="UP000803884">
    <property type="component" value="Unassembled WGS sequence"/>
</dbReference>
<dbReference type="GeneID" id="96008104"/>
<dbReference type="InterPro" id="IPR020904">
    <property type="entry name" value="Sc_DH/Rdtase_CS"/>
</dbReference>
<evidence type="ECO:0000256" key="1">
    <source>
        <dbReference type="ARBA" id="ARBA00006484"/>
    </source>
</evidence>
<gene>
    <name evidence="4" type="ORF">WHR41_06661</name>
</gene>
<keyword evidence="5" id="KW-1185">Reference proteome</keyword>
<evidence type="ECO:0000256" key="3">
    <source>
        <dbReference type="ARBA" id="ARBA00023002"/>
    </source>
</evidence>
<dbReference type="PANTHER" id="PTHR44229:SF4">
    <property type="entry name" value="15-HYDROXYPROSTAGLANDIN DEHYDROGENASE [NAD(+)]"/>
    <property type="match status" value="1"/>
</dbReference>